<feature type="region of interest" description="Disordered" evidence="6">
    <location>
        <begin position="1"/>
        <end position="64"/>
    </location>
</feature>
<dbReference type="KEGG" id="aqu:100640553"/>
<dbReference type="GO" id="GO:0061608">
    <property type="term" value="F:nuclear import signal receptor activity"/>
    <property type="evidence" value="ECO:0007669"/>
    <property type="project" value="InterPro"/>
</dbReference>
<keyword evidence="4 5" id="KW-0653">Protein transport</keyword>
<keyword evidence="2 5" id="KW-0813">Transport</keyword>
<evidence type="ECO:0000313" key="8">
    <source>
        <dbReference type="EnsemblMetazoa" id="XP_019856764.1"/>
    </source>
</evidence>
<evidence type="ECO:0000256" key="1">
    <source>
        <dbReference type="ARBA" id="ARBA00010394"/>
    </source>
</evidence>
<keyword evidence="9" id="KW-1185">Reference proteome</keyword>
<evidence type="ECO:0000259" key="7">
    <source>
        <dbReference type="PROSITE" id="PS51214"/>
    </source>
</evidence>
<accession>A0AAN0JIG6</accession>
<dbReference type="EnsemblMetazoa" id="XM_020001205.1">
    <property type="protein sequence ID" value="XP_019856764.1"/>
    <property type="gene ID" value="LOC100640553"/>
</dbReference>
<dbReference type="InterPro" id="IPR002652">
    <property type="entry name" value="Importin-a_IBB"/>
</dbReference>
<feature type="compositionally biased region" description="Basic and acidic residues" evidence="6">
    <location>
        <begin position="20"/>
        <end position="49"/>
    </location>
</feature>
<keyword evidence="3" id="KW-0677">Repeat</keyword>
<evidence type="ECO:0000256" key="3">
    <source>
        <dbReference type="ARBA" id="ARBA00022737"/>
    </source>
</evidence>
<proteinExistence type="inferred from homology"/>
<comment type="similarity">
    <text evidence="1 5">Belongs to the importin alpha family.</text>
</comment>
<dbReference type="InterPro" id="IPR036975">
    <property type="entry name" value="Importin-a_IBB_sf"/>
</dbReference>
<dbReference type="PROSITE" id="PS51214">
    <property type="entry name" value="IBB"/>
    <property type="match status" value="1"/>
</dbReference>
<dbReference type="InterPro" id="IPR016024">
    <property type="entry name" value="ARM-type_fold"/>
</dbReference>
<dbReference type="AlphaFoldDB" id="A0AAN0JIG6"/>
<dbReference type="Pfam" id="PF00514">
    <property type="entry name" value="Arm"/>
    <property type="match status" value="5"/>
</dbReference>
<name>A0AAN0JIG6_AMPQE</name>
<dbReference type="GO" id="GO:0006606">
    <property type="term" value="P:protein import into nucleus"/>
    <property type="evidence" value="ECO:0007669"/>
    <property type="project" value="InterPro"/>
</dbReference>
<dbReference type="Gene3D" id="1.25.10.10">
    <property type="entry name" value="Leucine-rich Repeat Variant"/>
    <property type="match status" value="1"/>
</dbReference>
<evidence type="ECO:0000256" key="6">
    <source>
        <dbReference type="SAM" id="MobiDB-lite"/>
    </source>
</evidence>
<reference evidence="9" key="1">
    <citation type="journal article" date="2010" name="Nature">
        <title>The Amphimedon queenslandica genome and the evolution of animal complexity.</title>
        <authorList>
            <person name="Srivastava M."/>
            <person name="Simakov O."/>
            <person name="Chapman J."/>
            <person name="Fahey B."/>
            <person name="Gauthier M.E."/>
            <person name="Mitros T."/>
            <person name="Richards G.S."/>
            <person name="Conaco C."/>
            <person name="Dacre M."/>
            <person name="Hellsten U."/>
            <person name="Larroux C."/>
            <person name="Putnam N.H."/>
            <person name="Stanke M."/>
            <person name="Adamska M."/>
            <person name="Darling A."/>
            <person name="Degnan S.M."/>
            <person name="Oakley T.H."/>
            <person name="Plachetzki D.C."/>
            <person name="Zhai Y."/>
            <person name="Adamski M."/>
            <person name="Calcino A."/>
            <person name="Cummins S.F."/>
            <person name="Goodstein D.M."/>
            <person name="Harris C."/>
            <person name="Jackson D.J."/>
            <person name="Leys S.P."/>
            <person name="Shu S."/>
            <person name="Woodcroft B.J."/>
            <person name="Vervoort M."/>
            <person name="Kosik K.S."/>
            <person name="Manning G."/>
            <person name="Degnan B.M."/>
            <person name="Rokhsar D.S."/>
        </authorList>
    </citation>
    <scope>NUCLEOTIDE SEQUENCE [LARGE SCALE GENOMIC DNA]</scope>
</reference>
<dbReference type="RefSeq" id="XP_019856764.1">
    <property type="nucleotide sequence ID" value="XM_020001205.1"/>
</dbReference>
<dbReference type="InterPro" id="IPR032413">
    <property type="entry name" value="Arm_3"/>
</dbReference>
<dbReference type="GO" id="GO:0005737">
    <property type="term" value="C:cytoplasm"/>
    <property type="evidence" value="ECO:0007669"/>
    <property type="project" value="InterPro"/>
</dbReference>
<evidence type="ECO:0000256" key="4">
    <source>
        <dbReference type="ARBA" id="ARBA00022927"/>
    </source>
</evidence>
<dbReference type="PANTHER" id="PTHR23316">
    <property type="entry name" value="IMPORTIN ALPHA"/>
    <property type="match status" value="1"/>
</dbReference>
<dbReference type="SUPFAM" id="SSF48371">
    <property type="entry name" value="ARM repeat"/>
    <property type="match status" value="1"/>
</dbReference>
<dbReference type="SMART" id="SM00185">
    <property type="entry name" value="ARM"/>
    <property type="match status" value="7"/>
</dbReference>
<reference evidence="8" key="2">
    <citation type="submission" date="2024-06" db="UniProtKB">
        <authorList>
            <consortium name="EnsemblMetazoa"/>
        </authorList>
    </citation>
    <scope>IDENTIFICATION</scope>
</reference>
<evidence type="ECO:0000313" key="9">
    <source>
        <dbReference type="Proteomes" id="UP000007879"/>
    </source>
</evidence>
<dbReference type="InterPro" id="IPR024931">
    <property type="entry name" value="Importin_alpha"/>
</dbReference>
<dbReference type="Gene3D" id="1.20.5.690">
    <property type="entry name" value="Importin-alpha, importin-beta-binding domain"/>
    <property type="match status" value="1"/>
</dbReference>
<protein>
    <recommendedName>
        <fullName evidence="5">Importin subunit alpha</fullName>
    </recommendedName>
</protein>
<evidence type="ECO:0000256" key="2">
    <source>
        <dbReference type="ARBA" id="ARBA00022448"/>
    </source>
</evidence>
<dbReference type="InterPro" id="IPR011989">
    <property type="entry name" value="ARM-like"/>
</dbReference>
<dbReference type="InterPro" id="IPR000225">
    <property type="entry name" value="Armadillo"/>
</dbReference>
<dbReference type="Proteomes" id="UP000007879">
    <property type="component" value="Unassembled WGS sequence"/>
</dbReference>
<dbReference type="GeneID" id="100640553"/>
<organism evidence="8 9">
    <name type="scientific">Amphimedon queenslandica</name>
    <name type="common">Sponge</name>
    <dbReference type="NCBI Taxonomy" id="400682"/>
    <lineage>
        <taxon>Eukaryota</taxon>
        <taxon>Metazoa</taxon>
        <taxon>Porifera</taxon>
        <taxon>Demospongiae</taxon>
        <taxon>Heteroscleromorpha</taxon>
        <taxon>Haplosclerida</taxon>
        <taxon>Niphatidae</taxon>
        <taxon>Amphimedon</taxon>
    </lineage>
</organism>
<feature type="domain" description="IBB" evidence="7">
    <location>
        <begin position="1"/>
        <end position="60"/>
    </location>
</feature>
<evidence type="ECO:0000256" key="5">
    <source>
        <dbReference type="PIRNR" id="PIRNR005673"/>
    </source>
</evidence>
<sequence>MASTSSSDGSMGRIKSYKNKGLDAEELRRRRETEEIQLRKSKRDEEFSKRRNISTMSESPFGVSGEQRFFEDTPLEIIARSVYSDNIDEQYQAISHIRKLISVEEDPPISDVIRIGVVPKLIQNLDHSLPPAIQFESAWVLTNIGSGSHYQTVTLIDMGAVPKLVSLITSPNYLVREQVSTCTLIFSYFSALQDKELTLALKAQCCWTLSNFCRGKTPPPNDAIVFKCLPFLPQLIYCEEAEILSDVCWSISFLCEGNNERIQRIINCGVVKRLVELLMHPTVGVITPSLRAIGNILTGDDVQTQFVINCSALPALQLLLDHPVSSIRKEACWAISNMTAGNKVQIQAVIDCNIFPKLLQIMEFSEYKIRKEAAWAVLNTTAGGTPYQIRYLANIGTIPKLCDLLSIQDPKILLVTLEGLDNILKIGQETGNQFATQMEESNAVERIEILQNHPQPKISHISSKIYDRYFSMSPDSTCP</sequence>
<dbReference type="PIRSF" id="PIRSF005673">
    <property type="entry name" value="Importin_alpha"/>
    <property type="match status" value="1"/>
</dbReference>
<dbReference type="Pfam" id="PF16186">
    <property type="entry name" value="Arm_3"/>
    <property type="match status" value="1"/>
</dbReference>
<dbReference type="Pfam" id="PF01749">
    <property type="entry name" value="IBB"/>
    <property type="match status" value="1"/>
</dbReference>